<proteinExistence type="predicted"/>
<sequence>MACLRPLVLLPLLLAACATPATTDPAELPAGEWSLDEAHTSVVWQVRHMGLSWYTARFDEAQASLDFDPENPEAAQLTAIVKAASVSTGDPDFDEQLRGGAWLDATNHPEIVFRSNSVEVTGENTGRVHGDLTVKGQTRDAVMEIQFYGGTHNPLEGTEAIGFQGEIETEFGPFGVGAFPATNFIGETVRVRIEAEFLKSGDEE</sequence>
<keyword evidence="4" id="KW-1185">Reference proteome</keyword>
<dbReference type="RefSeq" id="WP_135996321.1">
    <property type="nucleotide sequence ID" value="NZ_CP071057.1"/>
</dbReference>
<dbReference type="Gene3D" id="2.40.128.110">
    <property type="entry name" value="Lipid/polyisoprenoid-binding, YceI-like"/>
    <property type="match status" value="1"/>
</dbReference>
<organism evidence="3 4">
    <name type="scientific">Marinicauda algicola</name>
    <dbReference type="NCBI Taxonomy" id="2029849"/>
    <lineage>
        <taxon>Bacteria</taxon>
        <taxon>Pseudomonadati</taxon>
        <taxon>Pseudomonadota</taxon>
        <taxon>Alphaproteobacteria</taxon>
        <taxon>Maricaulales</taxon>
        <taxon>Maricaulaceae</taxon>
        <taxon>Marinicauda</taxon>
    </lineage>
</organism>
<protein>
    <submittedName>
        <fullName evidence="3">Polyisoprenoid-binding protein</fullName>
    </submittedName>
</protein>
<dbReference type="InterPro" id="IPR036761">
    <property type="entry name" value="TTHA0802/YceI-like_sf"/>
</dbReference>
<dbReference type="PANTHER" id="PTHR34406">
    <property type="entry name" value="PROTEIN YCEI"/>
    <property type="match status" value="1"/>
</dbReference>
<reference evidence="3 4" key="1">
    <citation type="journal article" date="2017" name="Int. J. Syst. Evol. Microbiol.">
        <title>Marinicauda algicola sp. nov., isolated from a marine red alga Rhodosorus marinus.</title>
        <authorList>
            <person name="Jeong S.E."/>
            <person name="Jeon S.H."/>
            <person name="Chun B.H."/>
            <person name="Kim D.W."/>
            <person name="Jeon C.O."/>
        </authorList>
    </citation>
    <scope>NUCLEOTIDE SEQUENCE [LARGE SCALE GENOMIC DNA]</scope>
    <source>
        <strain evidence="3 4">JCM 31718</strain>
    </source>
</reference>
<dbReference type="PANTHER" id="PTHR34406:SF1">
    <property type="entry name" value="PROTEIN YCEI"/>
    <property type="match status" value="1"/>
</dbReference>
<feature type="signal peptide" evidence="1">
    <location>
        <begin position="1"/>
        <end position="23"/>
    </location>
</feature>
<dbReference type="Proteomes" id="UP000308054">
    <property type="component" value="Unassembled WGS sequence"/>
</dbReference>
<comment type="caution">
    <text evidence="3">The sequence shown here is derived from an EMBL/GenBank/DDBJ whole genome shotgun (WGS) entry which is preliminary data.</text>
</comment>
<dbReference type="EMBL" id="SRXW01000003">
    <property type="protein sequence ID" value="TGY88475.1"/>
    <property type="molecule type" value="Genomic_DNA"/>
</dbReference>
<feature type="chain" id="PRO_5020385713" evidence="1">
    <location>
        <begin position="24"/>
        <end position="204"/>
    </location>
</feature>
<dbReference type="InterPro" id="IPR007372">
    <property type="entry name" value="Lipid/polyisoprenoid-bd_YceI"/>
</dbReference>
<dbReference type="SUPFAM" id="SSF101874">
    <property type="entry name" value="YceI-like"/>
    <property type="match status" value="1"/>
</dbReference>
<evidence type="ECO:0000313" key="3">
    <source>
        <dbReference type="EMBL" id="TGY88475.1"/>
    </source>
</evidence>
<evidence type="ECO:0000313" key="4">
    <source>
        <dbReference type="Proteomes" id="UP000308054"/>
    </source>
</evidence>
<dbReference type="Pfam" id="PF04264">
    <property type="entry name" value="YceI"/>
    <property type="match status" value="1"/>
</dbReference>
<dbReference type="SMART" id="SM00867">
    <property type="entry name" value="YceI"/>
    <property type="match status" value="1"/>
</dbReference>
<evidence type="ECO:0000256" key="1">
    <source>
        <dbReference type="SAM" id="SignalP"/>
    </source>
</evidence>
<keyword evidence="1" id="KW-0732">Signal</keyword>
<feature type="domain" description="Lipid/polyisoprenoid-binding YceI-like" evidence="2">
    <location>
        <begin position="32"/>
        <end position="198"/>
    </location>
</feature>
<accession>A0A4S2GZ56</accession>
<evidence type="ECO:0000259" key="2">
    <source>
        <dbReference type="SMART" id="SM00867"/>
    </source>
</evidence>
<dbReference type="PROSITE" id="PS51257">
    <property type="entry name" value="PROKAR_LIPOPROTEIN"/>
    <property type="match status" value="1"/>
</dbReference>
<gene>
    <name evidence="3" type="ORF">E5163_11710</name>
</gene>
<dbReference type="AlphaFoldDB" id="A0A4S2GZ56"/>
<dbReference type="OrthoDB" id="9811006at2"/>
<name>A0A4S2GZ56_9PROT</name>